<dbReference type="Gramene" id="Pp3c4_17360V3.13">
    <property type="protein sequence ID" value="Pp3c4_17360V3.13"/>
    <property type="gene ID" value="Pp3c4_17360"/>
</dbReference>
<organism evidence="2 3">
    <name type="scientific">Physcomitrium patens</name>
    <name type="common">Spreading-leaved earth moss</name>
    <name type="synonym">Physcomitrella patens</name>
    <dbReference type="NCBI Taxonomy" id="3218"/>
    <lineage>
        <taxon>Eukaryota</taxon>
        <taxon>Viridiplantae</taxon>
        <taxon>Streptophyta</taxon>
        <taxon>Embryophyta</taxon>
        <taxon>Bryophyta</taxon>
        <taxon>Bryophytina</taxon>
        <taxon>Bryopsida</taxon>
        <taxon>Funariidae</taxon>
        <taxon>Funariales</taxon>
        <taxon>Funariaceae</taxon>
        <taxon>Physcomitrium</taxon>
    </lineage>
</organism>
<evidence type="ECO:0000256" key="1">
    <source>
        <dbReference type="SAM" id="MobiDB-lite"/>
    </source>
</evidence>
<protein>
    <submittedName>
        <fullName evidence="2">Uncharacterized protein</fullName>
    </submittedName>
</protein>
<dbReference type="Proteomes" id="UP000006727">
    <property type="component" value="Chromosome 4"/>
</dbReference>
<reference evidence="2 3" key="2">
    <citation type="journal article" date="2018" name="Plant J.">
        <title>The Physcomitrella patens chromosome-scale assembly reveals moss genome structure and evolution.</title>
        <authorList>
            <person name="Lang D."/>
            <person name="Ullrich K.K."/>
            <person name="Murat F."/>
            <person name="Fuchs J."/>
            <person name="Jenkins J."/>
            <person name="Haas F.B."/>
            <person name="Piednoel M."/>
            <person name="Gundlach H."/>
            <person name="Van Bel M."/>
            <person name="Meyberg R."/>
            <person name="Vives C."/>
            <person name="Morata J."/>
            <person name="Symeonidi A."/>
            <person name="Hiss M."/>
            <person name="Muchero W."/>
            <person name="Kamisugi Y."/>
            <person name="Saleh O."/>
            <person name="Blanc G."/>
            <person name="Decker E.L."/>
            <person name="van Gessel N."/>
            <person name="Grimwood J."/>
            <person name="Hayes R.D."/>
            <person name="Graham S.W."/>
            <person name="Gunter L.E."/>
            <person name="McDaniel S.F."/>
            <person name="Hoernstein S.N.W."/>
            <person name="Larsson A."/>
            <person name="Li F.W."/>
            <person name="Perroud P.F."/>
            <person name="Phillips J."/>
            <person name="Ranjan P."/>
            <person name="Rokshar D.S."/>
            <person name="Rothfels C.J."/>
            <person name="Schneider L."/>
            <person name="Shu S."/>
            <person name="Stevenson D.W."/>
            <person name="Thummler F."/>
            <person name="Tillich M."/>
            <person name="Villarreal Aguilar J.C."/>
            <person name="Widiez T."/>
            <person name="Wong G.K."/>
            <person name="Wymore A."/>
            <person name="Zhang Y."/>
            <person name="Zimmer A.D."/>
            <person name="Quatrano R.S."/>
            <person name="Mayer K.F.X."/>
            <person name="Goodstein D."/>
            <person name="Casacuberta J.M."/>
            <person name="Vandepoele K."/>
            <person name="Reski R."/>
            <person name="Cuming A.C."/>
            <person name="Tuskan G.A."/>
            <person name="Maumus F."/>
            <person name="Salse J."/>
            <person name="Schmutz J."/>
            <person name="Rensing S.A."/>
        </authorList>
    </citation>
    <scope>NUCLEOTIDE SEQUENCE [LARGE SCALE GENOMIC DNA]</scope>
    <source>
        <strain evidence="2 3">cv. Gransden 2004</strain>
    </source>
</reference>
<reference evidence="2 3" key="1">
    <citation type="journal article" date="2008" name="Science">
        <title>The Physcomitrella genome reveals evolutionary insights into the conquest of land by plants.</title>
        <authorList>
            <person name="Rensing S."/>
            <person name="Lang D."/>
            <person name="Zimmer A."/>
            <person name="Terry A."/>
            <person name="Salamov A."/>
            <person name="Shapiro H."/>
            <person name="Nishiyama T."/>
            <person name="Perroud P.-F."/>
            <person name="Lindquist E."/>
            <person name="Kamisugi Y."/>
            <person name="Tanahashi T."/>
            <person name="Sakakibara K."/>
            <person name="Fujita T."/>
            <person name="Oishi K."/>
            <person name="Shin-I T."/>
            <person name="Kuroki Y."/>
            <person name="Toyoda A."/>
            <person name="Suzuki Y."/>
            <person name="Hashimoto A."/>
            <person name="Yamaguchi K."/>
            <person name="Sugano A."/>
            <person name="Kohara Y."/>
            <person name="Fujiyama A."/>
            <person name="Anterola A."/>
            <person name="Aoki S."/>
            <person name="Ashton N."/>
            <person name="Barbazuk W.B."/>
            <person name="Barker E."/>
            <person name="Bennetzen J."/>
            <person name="Bezanilla M."/>
            <person name="Blankenship R."/>
            <person name="Cho S.H."/>
            <person name="Dutcher S."/>
            <person name="Estelle M."/>
            <person name="Fawcett J.A."/>
            <person name="Gundlach H."/>
            <person name="Hanada K."/>
            <person name="Heyl A."/>
            <person name="Hicks K.A."/>
            <person name="Hugh J."/>
            <person name="Lohr M."/>
            <person name="Mayer K."/>
            <person name="Melkozernov A."/>
            <person name="Murata T."/>
            <person name="Nelson D."/>
            <person name="Pils B."/>
            <person name="Prigge M."/>
            <person name="Reiss B."/>
            <person name="Renner T."/>
            <person name="Rombauts S."/>
            <person name="Rushton P."/>
            <person name="Sanderfoot A."/>
            <person name="Schween G."/>
            <person name="Shiu S.-H."/>
            <person name="Stueber K."/>
            <person name="Theodoulou F.L."/>
            <person name="Tu H."/>
            <person name="Van de Peer Y."/>
            <person name="Verrier P.J."/>
            <person name="Waters E."/>
            <person name="Wood A."/>
            <person name="Yang L."/>
            <person name="Cove D."/>
            <person name="Cuming A."/>
            <person name="Hasebe M."/>
            <person name="Lucas S."/>
            <person name="Mishler D.B."/>
            <person name="Reski R."/>
            <person name="Grigoriev I."/>
            <person name="Quatrano R.S."/>
            <person name="Boore J.L."/>
        </authorList>
    </citation>
    <scope>NUCLEOTIDE SEQUENCE [LARGE SCALE GENOMIC DNA]</scope>
    <source>
        <strain evidence="2 3">cv. Gransden 2004</strain>
    </source>
</reference>
<feature type="region of interest" description="Disordered" evidence="1">
    <location>
        <begin position="291"/>
        <end position="316"/>
    </location>
</feature>
<dbReference type="EMBL" id="ABEU02000004">
    <property type="status" value="NOT_ANNOTATED_CDS"/>
    <property type="molecule type" value="Genomic_DNA"/>
</dbReference>
<proteinExistence type="predicted"/>
<dbReference type="PANTHER" id="PTHR33645:SF2">
    <property type="entry name" value="FAMILY PROTEIN, PUTATIVE (DUF3754)-RELATED"/>
    <property type="match status" value="1"/>
</dbReference>
<evidence type="ECO:0000313" key="2">
    <source>
        <dbReference type="EnsemblPlants" id="Pp3c4_17360V3.13"/>
    </source>
</evidence>
<accession>A0A7I4DJH0</accession>
<dbReference type="AlphaFoldDB" id="A0A7I4DJH0"/>
<keyword evidence="3" id="KW-1185">Reference proteome</keyword>
<dbReference type="InterPro" id="IPR022227">
    <property type="entry name" value="DUF3754"/>
</dbReference>
<dbReference type="FunCoup" id="A0A7I4DJH0">
    <property type="interactions" value="803"/>
</dbReference>
<reference evidence="2" key="3">
    <citation type="submission" date="2020-12" db="UniProtKB">
        <authorList>
            <consortium name="EnsemblPlants"/>
        </authorList>
    </citation>
    <scope>IDENTIFICATION</scope>
</reference>
<gene>
    <name evidence="2" type="primary">LOC112281575</name>
</gene>
<feature type="compositionally biased region" description="Basic and acidic residues" evidence="1">
    <location>
        <begin position="300"/>
        <end position="316"/>
    </location>
</feature>
<sequence length="984" mass="110914">MEAVGCLAGGWPSLCCPSRYQPAYVQQAVDVYCHLGQFRSFSVFLGSGLIPNDSAIKNFARPHVLCKCDLWLRPVALEIFLCHSSLIEFDKLDFSCRSEHVRYCYDNELRTTYLVALPYRDYCRITFCVCNISDTNWEVSKLRRVTFVPMILGSAAPWNAQGVIYRVGSVVRNLKQDDDIKREGNYSNLLSCEDARSEEVNGDSLAYDGQSSVSAVNADSDPSSHPCLKDRDIKEYADTLNAKDESIKGIYIQDMPVAGRSDNKTSLDSCLDSEDRGWRDAVVQGIGHLNGALQSPPEVGKGDEAPLESDRTTRREMDKKDDFVDDDVVNITRIPVPRQTYIAVSKVELVSSLVTLFPSSKDVSMLLEIFACLESVIHAEHKSVLEELRMDYRLAHSDVADKKPSTSELDSSNVDRQGTHFLEWDPKEWWRRISEKVTGSQKNISEVDGVLGAVDSSNENGRPTSESSDSLVQEVIETQREKATVRFQRHFMRVLRSAQFKGLSVNDLKLTAALNSDYLLTLPIDVDWNSASSADALLFRRGYATERQQGFLFGAKLDYIQSVILSNIFNGLTGPLFIAGRWCIEKWESLEKDEEGRALTERIERWLEEPLQRAANFKATRSSSDDESSDSDVEEGLEIWKAARQAVPRYEAVLSSAGSRGLLLRRILVRMGILPPASPRIPDALYQLDQSTLEPYMRPKMLARVSMRDIWRPASKEVCGNNPWKQIRAAFSVFFSRSTLQEPAYQELVLLYNKSKSEQEDDDGWPSLQLHTYRKIPVPDLKVVFPNKKLSFRLIDTVRLDLASIAGLVAFLVSHKFDDLLSSPSAFILDLIASVSLIIYVTRVTLGYKQTADRYQLLVNKALYEKTLASGFGVVHFLLDASEDQLFKGAILVYTLLLLEGRSQSMSNREIAKLCERYLYNNFKEQVEMPMHEIMGILVRLGLVEEDSTDSCTYVSALPDGKAVAALKQQWLSLISKQSIWSVR</sequence>
<dbReference type="EnsemblPlants" id="Pp3c4_17360V3.13">
    <property type="protein sequence ID" value="Pp3c4_17360V3.13"/>
    <property type="gene ID" value="Pp3c4_17360"/>
</dbReference>
<dbReference type="InParanoid" id="A0A7I4DJH0"/>
<dbReference type="Pfam" id="PF12576">
    <property type="entry name" value="DUF3754"/>
    <property type="match status" value="1"/>
</dbReference>
<dbReference type="PANTHER" id="PTHR33645">
    <property type="entry name" value="AMINOPEPTIDASE (DUF3754)"/>
    <property type="match status" value="1"/>
</dbReference>
<name>A0A7I4DJH0_PHYPA</name>
<dbReference type="OrthoDB" id="2020015at2759"/>
<evidence type="ECO:0000313" key="3">
    <source>
        <dbReference type="Proteomes" id="UP000006727"/>
    </source>
</evidence>